<dbReference type="Gene3D" id="2.60.120.200">
    <property type="match status" value="1"/>
</dbReference>
<evidence type="ECO:0000259" key="2">
    <source>
        <dbReference type="SMART" id="SM00210"/>
    </source>
</evidence>
<dbReference type="WBParaSite" id="EVEC_0001190201-mRNA-1">
    <property type="protein sequence ID" value="EVEC_0001190201-mRNA-1"/>
    <property type="gene ID" value="EVEC_0001190201"/>
</dbReference>
<gene>
    <name evidence="3" type="ORF">EVEC_LOCUS11162</name>
</gene>
<keyword evidence="1" id="KW-0677">Repeat</keyword>
<dbReference type="SUPFAM" id="SSF49899">
    <property type="entry name" value="Concanavalin A-like lectins/glucanases"/>
    <property type="match status" value="1"/>
</dbReference>
<sequence length="233" mass="25546">MSSNSESETNLLGILGTHITQGDIHVRRVAGLDGFPAIAITRGGKFVAPYRLLLPGKFYENFSIAATVQPADREGGYLFAVLNALDTVVALGVLLEPADSSSGGNQTYIHLQYTDSMTASETKTLASFLVPDFTGKWTKIGIEVSGESVVLYFKCTRFAIERPVKKHPKQLRMNDAHKIYIGSGGPVLRREFEKEIFESGNKDSVCIRRQVENITVEIMTKDMVDNNGETALA</sequence>
<dbReference type="STRING" id="51028.A0A0N4VLW6"/>
<accession>A0A0N4VLW6</accession>
<keyword evidence="4" id="KW-1185">Reference proteome</keyword>
<evidence type="ECO:0000256" key="1">
    <source>
        <dbReference type="ARBA" id="ARBA00022737"/>
    </source>
</evidence>
<organism evidence="5">
    <name type="scientific">Enterobius vermicularis</name>
    <name type="common">Human pinworm</name>
    <dbReference type="NCBI Taxonomy" id="51028"/>
    <lineage>
        <taxon>Eukaryota</taxon>
        <taxon>Metazoa</taxon>
        <taxon>Ecdysozoa</taxon>
        <taxon>Nematoda</taxon>
        <taxon>Chromadorea</taxon>
        <taxon>Rhabditida</taxon>
        <taxon>Spirurina</taxon>
        <taxon>Oxyuridomorpha</taxon>
        <taxon>Oxyuroidea</taxon>
        <taxon>Oxyuridae</taxon>
        <taxon>Enterobius</taxon>
    </lineage>
</organism>
<reference evidence="3 4" key="2">
    <citation type="submission" date="2018-10" db="EMBL/GenBank/DDBJ databases">
        <authorList>
            <consortium name="Pathogen Informatics"/>
        </authorList>
    </citation>
    <scope>NUCLEOTIDE SEQUENCE [LARGE SCALE GENOMIC DNA]</scope>
</reference>
<evidence type="ECO:0000313" key="3">
    <source>
        <dbReference type="EMBL" id="VDD96411.1"/>
    </source>
</evidence>
<dbReference type="SMART" id="SM00210">
    <property type="entry name" value="TSPN"/>
    <property type="match status" value="1"/>
</dbReference>
<reference evidence="5" key="1">
    <citation type="submission" date="2017-02" db="UniProtKB">
        <authorList>
            <consortium name="WormBaseParasite"/>
        </authorList>
    </citation>
    <scope>IDENTIFICATION</scope>
</reference>
<proteinExistence type="predicted"/>
<protein>
    <submittedName>
        <fullName evidence="5">LAM_G_DOMAIN domain-containing protein</fullName>
    </submittedName>
</protein>
<dbReference type="InterPro" id="IPR013320">
    <property type="entry name" value="ConA-like_dom_sf"/>
</dbReference>
<feature type="domain" description="Thrombospondin-like N-terminal" evidence="2">
    <location>
        <begin position="16"/>
        <end position="185"/>
    </location>
</feature>
<evidence type="ECO:0000313" key="4">
    <source>
        <dbReference type="Proteomes" id="UP000274131"/>
    </source>
</evidence>
<evidence type="ECO:0000313" key="5">
    <source>
        <dbReference type="WBParaSite" id="EVEC_0001190201-mRNA-1"/>
    </source>
</evidence>
<dbReference type="AlphaFoldDB" id="A0A0N4VLW6"/>
<dbReference type="Proteomes" id="UP000274131">
    <property type="component" value="Unassembled WGS sequence"/>
</dbReference>
<dbReference type="OrthoDB" id="10060752at2759"/>
<dbReference type="InterPro" id="IPR048287">
    <property type="entry name" value="TSPN-like_N"/>
</dbReference>
<name>A0A0N4VLW6_ENTVE</name>
<dbReference type="EMBL" id="UXUI01011654">
    <property type="protein sequence ID" value="VDD96411.1"/>
    <property type="molecule type" value="Genomic_DNA"/>
</dbReference>